<sequence>MKRRNTIDNLHGDWPIVQYYYTHNNGSCDDILIHHKSLNVDATTTKQINKKHQSDYKNRRKTFPQEKIAVEFQQCQNGRRDSNKIKIIATTAASPIIRGWSTAKKQQQQQKNRKKRETLANIISNLSRSNSSTVTGSNISSSNNDDTIRMESDLDIKWETIRQYNPQLDSEKILEQDDDDDIEYDEGYSQGPMSQEQKNDAVVVDINNSSSSSNDSNGLFLPAGQDNTVTTTNTTTTDDIVAIPIDPNTLLNNEIVYTTAKAHPTILKRNYSRPVISPYSSDFVKIVEVGPRDGLQNEKTLVPAQVKIDLIERLANNGLSVVEATSFVSPKWVPQMGDNKQVLTSIKKKPGVFYPVLTPNLKGLEGAVAAGAEEVALFTAVTDSFNRKNTNCSTQESLVRAKDILKKALDQNLRVRGYLSCVLGCPYEGKVNPEKVAELAKELYDAGCYEISLGDTIGVGTAGSMATLLEHVIKVVPIEAVAVHCHDTYGQALANILKALEYGVRVVDSSVAGLGGCPYAPGAKGNVATEDVVYMLNGMGLKTGVDLDALIDTGDWISEQLGRPTNSRAAAALITARNRRQELEKAAQLDLKSAKL</sequence>
<dbReference type="InterPro" id="IPR000138">
    <property type="entry name" value="HMG_CoA_lyase_AS"/>
</dbReference>
<keyword evidence="4" id="KW-0479">Metal-binding</keyword>
<comment type="similarity">
    <text evidence="2">Belongs to the HMG-CoA lyase family.</text>
</comment>
<evidence type="ECO:0000256" key="2">
    <source>
        <dbReference type="ARBA" id="ARBA00009405"/>
    </source>
</evidence>
<feature type="region of interest" description="Disordered" evidence="7">
    <location>
        <begin position="206"/>
        <end position="232"/>
    </location>
</feature>
<evidence type="ECO:0000313" key="9">
    <source>
        <dbReference type="EMBL" id="KAG2190026.1"/>
    </source>
</evidence>
<gene>
    <name evidence="9" type="ORF">INT46_008913</name>
</gene>
<keyword evidence="10" id="KW-1185">Reference proteome</keyword>
<name>A0A8H7UL50_9FUNG</name>
<dbReference type="GO" id="GO:0006552">
    <property type="term" value="P:L-leucine catabolic process"/>
    <property type="evidence" value="ECO:0007669"/>
    <property type="project" value="TreeGrafter"/>
</dbReference>
<dbReference type="Gene3D" id="3.20.20.70">
    <property type="entry name" value="Aldolase class I"/>
    <property type="match status" value="1"/>
</dbReference>
<dbReference type="OrthoDB" id="1905920at2759"/>
<evidence type="ECO:0000313" key="10">
    <source>
        <dbReference type="Proteomes" id="UP000650833"/>
    </source>
</evidence>
<dbReference type="InterPro" id="IPR000891">
    <property type="entry name" value="PYR_CT"/>
</dbReference>
<evidence type="ECO:0000256" key="5">
    <source>
        <dbReference type="ARBA" id="ARBA00023239"/>
    </source>
</evidence>
<keyword evidence="5" id="KW-0456">Lyase</keyword>
<organism evidence="9 10">
    <name type="scientific">Mucor plumbeus</name>
    <dbReference type="NCBI Taxonomy" id="97098"/>
    <lineage>
        <taxon>Eukaryota</taxon>
        <taxon>Fungi</taxon>
        <taxon>Fungi incertae sedis</taxon>
        <taxon>Mucoromycota</taxon>
        <taxon>Mucoromycotina</taxon>
        <taxon>Mucoromycetes</taxon>
        <taxon>Mucorales</taxon>
        <taxon>Mucorineae</taxon>
        <taxon>Mucoraceae</taxon>
        <taxon>Mucor</taxon>
    </lineage>
</organism>
<dbReference type="PANTHER" id="PTHR42738:SF7">
    <property type="entry name" value="HYDROXYMETHYLGLUTARYL-COA LYASE"/>
    <property type="match status" value="1"/>
</dbReference>
<dbReference type="PROSITE" id="PS50991">
    <property type="entry name" value="PYR_CT"/>
    <property type="match status" value="1"/>
</dbReference>
<evidence type="ECO:0000256" key="3">
    <source>
        <dbReference type="ARBA" id="ARBA00012910"/>
    </source>
</evidence>
<dbReference type="CDD" id="cd07938">
    <property type="entry name" value="DRE_TIM_HMGL"/>
    <property type="match status" value="1"/>
</dbReference>
<feature type="region of interest" description="Disordered" evidence="7">
    <location>
        <begin position="123"/>
        <end position="147"/>
    </location>
</feature>
<dbReference type="InterPro" id="IPR043594">
    <property type="entry name" value="HMGL"/>
</dbReference>
<proteinExistence type="inferred from homology"/>
<evidence type="ECO:0000256" key="1">
    <source>
        <dbReference type="ARBA" id="ARBA00005143"/>
    </source>
</evidence>
<accession>A0A8H7UL50</accession>
<dbReference type="UniPathway" id="UPA00896">
    <property type="reaction ID" value="UER00863"/>
</dbReference>
<dbReference type="NCBIfam" id="NF004283">
    <property type="entry name" value="PRK05692.1"/>
    <property type="match status" value="1"/>
</dbReference>
<feature type="compositionally biased region" description="Low complexity" evidence="7">
    <location>
        <begin position="206"/>
        <end position="217"/>
    </location>
</feature>
<dbReference type="PROSITE" id="PS01062">
    <property type="entry name" value="HMG_COA_LYASE"/>
    <property type="match status" value="1"/>
</dbReference>
<dbReference type="Proteomes" id="UP000650833">
    <property type="component" value="Unassembled WGS sequence"/>
</dbReference>
<evidence type="ECO:0000259" key="8">
    <source>
        <dbReference type="PROSITE" id="PS50991"/>
    </source>
</evidence>
<comment type="catalytic activity">
    <reaction evidence="6">
        <text>(3S)-3-hydroxy-3-methylglutaryl-CoA = acetoacetate + acetyl-CoA</text>
        <dbReference type="Rhea" id="RHEA:24404"/>
        <dbReference type="ChEBI" id="CHEBI:13705"/>
        <dbReference type="ChEBI" id="CHEBI:43074"/>
        <dbReference type="ChEBI" id="CHEBI:57288"/>
        <dbReference type="EC" id="4.1.3.4"/>
    </reaction>
</comment>
<dbReference type="GO" id="GO:0046872">
    <property type="term" value="F:metal ion binding"/>
    <property type="evidence" value="ECO:0007669"/>
    <property type="project" value="UniProtKB-KW"/>
</dbReference>
<dbReference type="GO" id="GO:0046951">
    <property type="term" value="P:ketone body biosynthetic process"/>
    <property type="evidence" value="ECO:0007669"/>
    <property type="project" value="TreeGrafter"/>
</dbReference>
<dbReference type="GO" id="GO:0004419">
    <property type="term" value="F:hydroxymethylglutaryl-CoA lyase activity"/>
    <property type="evidence" value="ECO:0007669"/>
    <property type="project" value="UniProtKB-EC"/>
</dbReference>
<dbReference type="AlphaFoldDB" id="A0A8H7UL50"/>
<dbReference type="PANTHER" id="PTHR42738">
    <property type="entry name" value="HYDROXYMETHYLGLUTARYL-COA LYASE"/>
    <property type="match status" value="1"/>
</dbReference>
<dbReference type="EMBL" id="JAEPRC010001087">
    <property type="protein sequence ID" value="KAG2190026.1"/>
    <property type="molecule type" value="Genomic_DNA"/>
</dbReference>
<protein>
    <recommendedName>
        <fullName evidence="3">hydroxymethylglutaryl-CoA lyase</fullName>
        <ecNumber evidence="3">4.1.3.4</ecNumber>
    </recommendedName>
</protein>
<evidence type="ECO:0000256" key="4">
    <source>
        <dbReference type="ARBA" id="ARBA00022723"/>
    </source>
</evidence>
<reference evidence="9" key="1">
    <citation type="submission" date="2020-12" db="EMBL/GenBank/DDBJ databases">
        <title>Metabolic potential, ecology and presence of endohyphal bacteria is reflected in genomic diversity of Mucoromycotina.</title>
        <authorList>
            <person name="Muszewska A."/>
            <person name="Okrasinska A."/>
            <person name="Steczkiewicz K."/>
            <person name="Drgas O."/>
            <person name="Orlowska M."/>
            <person name="Perlinska-Lenart U."/>
            <person name="Aleksandrzak-Piekarczyk T."/>
            <person name="Szatraj K."/>
            <person name="Zielenkiewicz U."/>
            <person name="Pilsyk S."/>
            <person name="Malc E."/>
            <person name="Mieczkowski P."/>
            <person name="Kruszewska J.S."/>
            <person name="Biernat P."/>
            <person name="Pawlowska J."/>
        </authorList>
    </citation>
    <scope>NUCLEOTIDE SEQUENCE</scope>
    <source>
        <strain evidence="9">CBS 226.32</strain>
    </source>
</reference>
<feature type="compositionally biased region" description="Low complexity" evidence="7">
    <location>
        <begin position="123"/>
        <end position="144"/>
    </location>
</feature>
<dbReference type="Pfam" id="PF00682">
    <property type="entry name" value="HMGL-like"/>
    <property type="match status" value="1"/>
</dbReference>
<dbReference type="FunFam" id="3.20.20.70:FF:000201">
    <property type="entry name" value="Hydroxymethylglutaryl-CoA lyase"/>
    <property type="match status" value="1"/>
</dbReference>
<comment type="caution">
    <text evidence="9">The sequence shown here is derived from an EMBL/GenBank/DDBJ whole genome shotgun (WGS) entry which is preliminary data.</text>
</comment>
<comment type="pathway">
    <text evidence="1">Metabolic intermediate metabolism; (S)-3-hydroxy-3-methylglutaryl-CoA degradation; acetoacetate from (S)-3-hydroxy-3-methylglutaryl-CoA: step 1/1.</text>
</comment>
<dbReference type="SUPFAM" id="SSF51569">
    <property type="entry name" value="Aldolase"/>
    <property type="match status" value="1"/>
</dbReference>
<feature type="domain" description="Pyruvate carboxyltransferase" evidence="8">
    <location>
        <begin position="284"/>
        <end position="551"/>
    </location>
</feature>
<dbReference type="EC" id="4.1.3.4" evidence="3"/>
<evidence type="ECO:0000256" key="6">
    <source>
        <dbReference type="ARBA" id="ARBA00049877"/>
    </source>
</evidence>
<evidence type="ECO:0000256" key="7">
    <source>
        <dbReference type="SAM" id="MobiDB-lite"/>
    </source>
</evidence>
<dbReference type="InterPro" id="IPR013785">
    <property type="entry name" value="Aldolase_TIM"/>
</dbReference>